<dbReference type="PRINTS" id="PR01438">
    <property type="entry name" value="UNVRSLSTRESS"/>
</dbReference>
<dbReference type="KEGG" id="sted:SPTER_11510"/>
<evidence type="ECO:0000256" key="1">
    <source>
        <dbReference type="ARBA" id="ARBA00008791"/>
    </source>
</evidence>
<evidence type="ECO:0000259" key="2">
    <source>
        <dbReference type="Pfam" id="PF00582"/>
    </source>
</evidence>
<evidence type="ECO:0000313" key="3">
    <source>
        <dbReference type="EMBL" id="QDR79849.1"/>
    </source>
</evidence>
<sequence length="147" mass="15460">MLAVSNILVPVDGSENSRRALAYAGYLAGVCQASVGILHVVNLAAVISSAGQSNMGVYIPDRVFENLQEAGQLMIDEALNQLPPAVQAQGFMKIGAPPEIIVTFCAANGYDLIVMGRRGLGTIKELVLGSVSSYVLHRASCPVMVTK</sequence>
<gene>
    <name evidence="3" type="primary">teaD</name>
    <name evidence="3" type="ORF">SPTER_11510</name>
</gene>
<accession>A0A517DR56</accession>
<dbReference type="Pfam" id="PF00582">
    <property type="entry name" value="Usp"/>
    <property type="match status" value="1"/>
</dbReference>
<dbReference type="SUPFAM" id="SSF52402">
    <property type="entry name" value="Adenine nucleotide alpha hydrolases-like"/>
    <property type="match status" value="1"/>
</dbReference>
<comment type="similarity">
    <text evidence="1">Belongs to the universal stress protein A family.</text>
</comment>
<dbReference type="CDD" id="cd00293">
    <property type="entry name" value="USP-like"/>
    <property type="match status" value="1"/>
</dbReference>
<feature type="domain" description="UspA" evidence="2">
    <location>
        <begin position="6"/>
        <end position="147"/>
    </location>
</feature>
<dbReference type="InterPro" id="IPR006015">
    <property type="entry name" value="Universal_stress_UspA"/>
</dbReference>
<dbReference type="EMBL" id="CP036259">
    <property type="protein sequence ID" value="QDR79849.1"/>
    <property type="molecule type" value="Genomic_DNA"/>
</dbReference>
<dbReference type="PANTHER" id="PTHR46268">
    <property type="entry name" value="STRESS RESPONSE PROTEIN NHAX"/>
    <property type="match status" value="1"/>
</dbReference>
<dbReference type="AlphaFoldDB" id="A0A517DR56"/>
<dbReference type="Gene3D" id="3.40.50.620">
    <property type="entry name" value="HUPs"/>
    <property type="match status" value="1"/>
</dbReference>
<dbReference type="InterPro" id="IPR014729">
    <property type="entry name" value="Rossmann-like_a/b/a_fold"/>
</dbReference>
<evidence type="ECO:0000313" key="4">
    <source>
        <dbReference type="Proteomes" id="UP000320776"/>
    </source>
</evidence>
<organism evidence="3 4">
    <name type="scientific">Sporomusa termitida</name>
    <dbReference type="NCBI Taxonomy" id="2377"/>
    <lineage>
        <taxon>Bacteria</taxon>
        <taxon>Bacillati</taxon>
        <taxon>Bacillota</taxon>
        <taxon>Negativicutes</taxon>
        <taxon>Selenomonadales</taxon>
        <taxon>Sporomusaceae</taxon>
        <taxon>Sporomusa</taxon>
    </lineage>
</organism>
<dbReference type="Proteomes" id="UP000320776">
    <property type="component" value="Chromosome"/>
</dbReference>
<keyword evidence="4" id="KW-1185">Reference proteome</keyword>
<protein>
    <submittedName>
        <fullName evidence="3">TRAP-T-associated universal stress protein TeaD</fullName>
    </submittedName>
</protein>
<dbReference type="InterPro" id="IPR006016">
    <property type="entry name" value="UspA"/>
</dbReference>
<proteinExistence type="inferred from homology"/>
<name>A0A517DR56_9FIRM</name>
<reference evidence="3 4" key="1">
    <citation type="submission" date="2019-02" db="EMBL/GenBank/DDBJ databases">
        <title>Closed genome of Sporomusa termitida DSM 4440.</title>
        <authorList>
            <person name="Poehlein A."/>
            <person name="Daniel R."/>
        </authorList>
    </citation>
    <scope>NUCLEOTIDE SEQUENCE [LARGE SCALE GENOMIC DNA]</scope>
    <source>
        <strain evidence="3 4">DSM 4440</strain>
    </source>
</reference>
<dbReference type="PANTHER" id="PTHR46268:SF6">
    <property type="entry name" value="UNIVERSAL STRESS PROTEIN UP12"/>
    <property type="match status" value="1"/>
</dbReference>